<organism evidence="4 5">
    <name type="scientific">Priestia filamentosa</name>
    <dbReference type="NCBI Taxonomy" id="1402861"/>
    <lineage>
        <taxon>Bacteria</taxon>
        <taxon>Bacillati</taxon>
        <taxon>Bacillota</taxon>
        <taxon>Bacilli</taxon>
        <taxon>Bacillales</taxon>
        <taxon>Bacillaceae</taxon>
        <taxon>Priestia</taxon>
    </lineage>
</organism>
<dbReference type="OrthoDB" id="9803035at2"/>
<gene>
    <name evidence="4" type="ORF">BEH_18940</name>
</gene>
<name>A0A0H4KK41_9BACI</name>
<dbReference type="InterPro" id="IPR002123">
    <property type="entry name" value="Plipid/glycerol_acylTrfase"/>
</dbReference>
<reference evidence="4 5" key="1">
    <citation type="journal article" date="2015" name="PLoS ONE">
        <title>Genome Sequence of Bacillus endophyticus and Analysis of Its Companion Mechanism in the Ketogulonigenium vulgare-Bacillus Strain Consortium.</title>
        <authorList>
            <person name="Jia N."/>
            <person name="Du J."/>
            <person name="Ding M.Z."/>
            <person name="Gao F."/>
            <person name="Yuan Y.J."/>
        </authorList>
    </citation>
    <scope>NUCLEOTIDE SEQUENCE [LARGE SCALE GENOMIC DNA]</scope>
    <source>
        <strain evidence="4 5">Hbe603</strain>
    </source>
</reference>
<keyword evidence="1 4" id="KW-0808">Transferase</keyword>
<dbReference type="SUPFAM" id="SSF69593">
    <property type="entry name" value="Glycerol-3-phosphate (1)-acyltransferase"/>
    <property type="match status" value="1"/>
</dbReference>
<dbReference type="SMART" id="SM00563">
    <property type="entry name" value="PlsC"/>
    <property type="match status" value="1"/>
</dbReference>
<dbReference type="GO" id="GO:0003841">
    <property type="term" value="F:1-acylglycerol-3-phosphate O-acyltransferase activity"/>
    <property type="evidence" value="ECO:0007669"/>
    <property type="project" value="TreeGrafter"/>
</dbReference>
<keyword evidence="5" id="KW-1185">Reference proteome</keyword>
<dbReference type="PATRIC" id="fig|135735.6.peg.4019"/>
<feature type="domain" description="Phospholipid/glycerol acyltransferase" evidence="3">
    <location>
        <begin position="35"/>
        <end position="147"/>
    </location>
</feature>
<accession>A0A0H4KK41</accession>
<dbReference type="PANTHER" id="PTHR10434:SF40">
    <property type="entry name" value="1-ACYL-SN-GLYCEROL-3-PHOSPHATE ACYLTRANSFERASE"/>
    <property type="match status" value="1"/>
</dbReference>
<evidence type="ECO:0000313" key="4">
    <source>
        <dbReference type="EMBL" id="AKO93980.1"/>
    </source>
</evidence>
<evidence type="ECO:0000313" key="5">
    <source>
        <dbReference type="Proteomes" id="UP000036202"/>
    </source>
</evidence>
<sequence>MSIYGFARGVVKSILTPLFRVEIIGKENIPKDAGVIVCSNHISNFDPPVVGMTFPRPVYFMAKAELFKVPGLKTLLPKIYAFPVKRGLSDRDALRKGISILKEGGALGLFPEGSRSKDGKLGKGMAGVGFFALRSNAVIVPCAVIGPYKPFKKLQVVYGKPIDVTEMRKERVSSEEVTEVVMKEIGLLLDKYQ</sequence>
<protein>
    <submittedName>
        <fullName evidence="4">Acyl-phosphate glycerol 3-phosphate acyltransferase</fullName>
    </submittedName>
</protein>
<reference evidence="5" key="2">
    <citation type="submission" date="2015-06" db="EMBL/GenBank/DDBJ databases">
        <title>Genome Sequence of Bacillus endophyticus and Analysis of its Companion Mechanism in the Ketogulonigenium vulgare-Bacillus strain Consortium.</title>
        <authorList>
            <person name="Jia N."/>
            <person name="Du J."/>
            <person name="Ding M.-Z."/>
            <person name="Gao F."/>
            <person name="Yuan Y.-J."/>
        </authorList>
    </citation>
    <scope>NUCLEOTIDE SEQUENCE [LARGE SCALE GENOMIC DNA]</scope>
    <source>
        <strain evidence="5">Hbe603</strain>
    </source>
</reference>
<evidence type="ECO:0000259" key="3">
    <source>
        <dbReference type="SMART" id="SM00563"/>
    </source>
</evidence>
<evidence type="ECO:0000256" key="2">
    <source>
        <dbReference type="ARBA" id="ARBA00023315"/>
    </source>
</evidence>
<dbReference type="Proteomes" id="UP000036202">
    <property type="component" value="Chromosome"/>
</dbReference>
<dbReference type="KEGG" id="beo:BEH_18940"/>
<dbReference type="GO" id="GO:0006654">
    <property type="term" value="P:phosphatidic acid biosynthetic process"/>
    <property type="evidence" value="ECO:0007669"/>
    <property type="project" value="TreeGrafter"/>
</dbReference>
<dbReference type="EMBL" id="CP011974">
    <property type="protein sequence ID" value="AKO93980.1"/>
    <property type="molecule type" value="Genomic_DNA"/>
</dbReference>
<evidence type="ECO:0000256" key="1">
    <source>
        <dbReference type="ARBA" id="ARBA00022679"/>
    </source>
</evidence>
<dbReference type="PANTHER" id="PTHR10434">
    <property type="entry name" value="1-ACYL-SN-GLYCEROL-3-PHOSPHATE ACYLTRANSFERASE"/>
    <property type="match status" value="1"/>
</dbReference>
<dbReference type="RefSeq" id="WP_019391665.1">
    <property type="nucleotide sequence ID" value="NZ_ALIM01000014.1"/>
</dbReference>
<dbReference type="AlphaFoldDB" id="A0A0H4KK41"/>
<dbReference type="CDD" id="cd07989">
    <property type="entry name" value="LPLAT_AGPAT-like"/>
    <property type="match status" value="1"/>
</dbReference>
<dbReference type="Pfam" id="PF01553">
    <property type="entry name" value="Acyltransferase"/>
    <property type="match status" value="1"/>
</dbReference>
<keyword evidence="2 4" id="KW-0012">Acyltransferase</keyword>
<proteinExistence type="predicted"/>